<dbReference type="Pfam" id="PF03934">
    <property type="entry name" value="T2SSK"/>
    <property type="match status" value="1"/>
</dbReference>
<comment type="caution">
    <text evidence="13">The sequence shown here is derived from an EMBL/GenBank/DDBJ whole genome shotgun (WGS) entry which is preliminary data.</text>
</comment>
<evidence type="ECO:0000256" key="8">
    <source>
        <dbReference type="ARBA" id="ARBA00022989"/>
    </source>
</evidence>
<dbReference type="GO" id="GO:0009306">
    <property type="term" value="P:protein secretion"/>
    <property type="evidence" value="ECO:0007669"/>
    <property type="project" value="InterPro"/>
</dbReference>
<keyword evidence="6" id="KW-0812">Transmembrane</keyword>
<sequence>MKRSQQGVAVLTAIFVMALASIAAASLAYRQNIAFHRTEALKHSEQAWWVARGVADWATTLLEKDREQGEVDHLGEFWATPVDYLPVDNGVVTGGMVDLQGRFNLNNLASTDPIYSEIFQRLILGLSLESGSPTPDPEQLVAAIQDWIDPDVEPRFPGGAEDGIYLSKTPPYRAANRPFASVSELRLVDGVTPALYAALEPLVTALPEETTININTAPPALLLALSANPSPGDIAAFVENRAEQPAESLDPITNDALLGPAVDRQGLSVSSRYFLVHGEATIGRGRVRLYSLIFRSAQGQARVVYQSRDTF</sequence>
<dbReference type="Gene3D" id="3.30.1300.30">
    <property type="entry name" value="GSPII I/J protein-like"/>
    <property type="match status" value="1"/>
</dbReference>
<comment type="subcellular location">
    <subcellularLocation>
        <location evidence="1 10">Cell inner membrane</location>
    </subcellularLocation>
</comment>
<protein>
    <recommendedName>
        <fullName evidence="10">Type II secretion system protein K</fullName>
    </recommendedName>
</protein>
<dbReference type="NCBIfam" id="NF037980">
    <property type="entry name" value="T2SS_GspK"/>
    <property type="match status" value="1"/>
</dbReference>
<feature type="domain" description="T2SS protein K second SAM-like" evidence="11">
    <location>
        <begin position="212"/>
        <end position="269"/>
    </location>
</feature>
<dbReference type="Proteomes" id="UP000251800">
    <property type="component" value="Unassembled WGS sequence"/>
</dbReference>
<proteinExistence type="inferred from homology"/>
<dbReference type="Pfam" id="PF21687">
    <property type="entry name" value="T2SSK_1st"/>
    <property type="match status" value="1"/>
</dbReference>
<dbReference type="InterPro" id="IPR038072">
    <property type="entry name" value="GspK_central_sf"/>
</dbReference>
<evidence type="ECO:0000256" key="6">
    <source>
        <dbReference type="ARBA" id="ARBA00022692"/>
    </source>
</evidence>
<evidence type="ECO:0000313" key="14">
    <source>
        <dbReference type="Proteomes" id="UP000251800"/>
    </source>
</evidence>
<evidence type="ECO:0000256" key="3">
    <source>
        <dbReference type="ARBA" id="ARBA00022448"/>
    </source>
</evidence>
<dbReference type="RefSeq" id="WP_109719482.1">
    <property type="nucleotide sequence ID" value="NZ_QEQK01000004.1"/>
</dbReference>
<comment type="similarity">
    <text evidence="2 10">Belongs to the GSP K family.</text>
</comment>
<dbReference type="SUPFAM" id="SSF54523">
    <property type="entry name" value="Pili subunits"/>
    <property type="match status" value="1"/>
</dbReference>
<name>A0A363UNA0_9GAMM</name>
<feature type="domain" description="T2SS protein K first SAM-like" evidence="12">
    <location>
        <begin position="101"/>
        <end position="208"/>
    </location>
</feature>
<keyword evidence="7" id="KW-0653">Protein transport</keyword>
<reference evidence="13 14" key="1">
    <citation type="submission" date="2018-05" db="EMBL/GenBank/DDBJ databases">
        <title>Abyssibacter profundi OUC007T gen. nov., sp. nov, a marine bacterium isolated from seawater of the Mariana Trench.</title>
        <authorList>
            <person name="Zhou S."/>
        </authorList>
    </citation>
    <scope>NUCLEOTIDE SEQUENCE [LARGE SCALE GENOMIC DNA]</scope>
    <source>
        <strain evidence="13 14">OUC007</strain>
    </source>
</reference>
<accession>A0A363UNA0</accession>
<evidence type="ECO:0000256" key="2">
    <source>
        <dbReference type="ARBA" id="ARBA00007246"/>
    </source>
</evidence>
<keyword evidence="4 10" id="KW-1003">Cell membrane</keyword>
<evidence type="ECO:0000256" key="7">
    <source>
        <dbReference type="ARBA" id="ARBA00022927"/>
    </source>
</evidence>
<dbReference type="GO" id="GO:0005886">
    <property type="term" value="C:plasma membrane"/>
    <property type="evidence" value="ECO:0007669"/>
    <property type="project" value="UniProtKB-SubCell"/>
</dbReference>
<dbReference type="InterPro" id="IPR005628">
    <property type="entry name" value="GspK"/>
</dbReference>
<keyword evidence="14" id="KW-1185">Reference proteome</keyword>
<dbReference type="InterPro" id="IPR045584">
    <property type="entry name" value="Pilin-like"/>
</dbReference>
<dbReference type="InterPro" id="IPR049031">
    <property type="entry name" value="T2SSK_SAM-like_1st"/>
</dbReference>
<evidence type="ECO:0000259" key="11">
    <source>
        <dbReference type="Pfam" id="PF03934"/>
    </source>
</evidence>
<dbReference type="PIRSF" id="PIRSF002786">
    <property type="entry name" value="XcpX"/>
    <property type="match status" value="1"/>
</dbReference>
<dbReference type="InterPro" id="IPR049179">
    <property type="entry name" value="T2SSK_SAM-like_2nd"/>
</dbReference>
<evidence type="ECO:0000256" key="5">
    <source>
        <dbReference type="ARBA" id="ARBA00022519"/>
    </source>
</evidence>
<keyword evidence="9 10" id="KW-0472">Membrane</keyword>
<evidence type="ECO:0000256" key="10">
    <source>
        <dbReference type="PIRNR" id="PIRNR002786"/>
    </source>
</evidence>
<evidence type="ECO:0000256" key="1">
    <source>
        <dbReference type="ARBA" id="ARBA00004533"/>
    </source>
</evidence>
<keyword evidence="3 10" id="KW-0813">Transport</keyword>
<dbReference type="EMBL" id="QEQK01000004">
    <property type="protein sequence ID" value="PWN56883.1"/>
    <property type="molecule type" value="Genomic_DNA"/>
</dbReference>
<dbReference type="SUPFAM" id="SSF158544">
    <property type="entry name" value="GspK insert domain-like"/>
    <property type="match status" value="1"/>
</dbReference>
<organism evidence="13 14">
    <name type="scientific">Abyssibacter profundi</name>
    <dbReference type="NCBI Taxonomy" id="2182787"/>
    <lineage>
        <taxon>Bacteria</taxon>
        <taxon>Pseudomonadati</taxon>
        <taxon>Pseudomonadota</taxon>
        <taxon>Gammaproteobacteria</taxon>
        <taxon>Chromatiales</taxon>
        <taxon>Oceanococcaceae</taxon>
        <taxon>Abyssibacter</taxon>
    </lineage>
</organism>
<dbReference type="OrthoDB" id="9788973at2"/>
<keyword evidence="8" id="KW-1133">Transmembrane helix</keyword>
<evidence type="ECO:0000259" key="12">
    <source>
        <dbReference type="Pfam" id="PF21687"/>
    </source>
</evidence>
<dbReference type="Gene3D" id="1.10.40.60">
    <property type="entry name" value="EpsJ-like"/>
    <property type="match status" value="2"/>
</dbReference>
<evidence type="ECO:0000256" key="9">
    <source>
        <dbReference type="ARBA" id="ARBA00023136"/>
    </source>
</evidence>
<dbReference type="PANTHER" id="PTHR38831:SF1">
    <property type="entry name" value="TYPE II SECRETION SYSTEM PROTEIN K-RELATED"/>
    <property type="match status" value="1"/>
</dbReference>
<gene>
    <name evidence="13" type="ORF">DEH80_05560</name>
</gene>
<dbReference type="PANTHER" id="PTHR38831">
    <property type="entry name" value="TYPE II SECRETION SYSTEM PROTEIN K"/>
    <property type="match status" value="1"/>
</dbReference>
<evidence type="ECO:0000256" key="4">
    <source>
        <dbReference type="ARBA" id="ARBA00022475"/>
    </source>
</evidence>
<keyword evidence="5 10" id="KW-0997">Cell inner membrane</keyword>
<dbReference type="AlphaFoldDB" id="A0A363UNA0"/>
<evidence type="ECO:0000313" key="13">
    <source>
        <dbReference type="EMBL" id="PWN56883.1"/>
    </source>
</evidence>